<feature type="signal peptide" evidence="3">
    <location>
        <begin position="1"/>
        <end position="17"/>
    </location>
</feature>
<comment type="caution">
    <text evidence="4">The sequence shown here is derived from an EMBL/GenBank/DDBJ whole genome shotgun (WGS) entry which is preliminary data.</text>
</comment>
<keyword evidence="5" id="KW-1185">Reference proteome</keyword>
<evidence type="ECO:0000256" key="3">
    <source>
        <dbReference type="SAM" id="SignalP"/>
    </source>
</evidence>
<dbReference type="InterPro" id="IPR029058">
    <property type="entry name" value="AB_hydrolase_fold"/>
</dbReference>
<reference evidence="4 5" key="1">
    <citation type="journal article" date="2015" name="Genome Biol. Evol.">
        <title>Comparative Genomics of a Bacterivorous Green Alga Reveals Evolutionary Causalities and Consequences of Phago-Mixotrophic Mode of Nutrition.</title>
        <authorList>
            <person name="Burns J.A."/>
            <person name="Paasch A."/>
            <person name="Narechania A."/>
            <person name="Kim E."/>
        </authorList>
    </citation>
    <scope>NUCLEOTIDE SEQUENCE [LARGE SCALE GENOMIC DNA]</scope>
    <source>
        <strain evidence="4 5">PLY_AMNH</strain>
    </source>
</reference>
<dbReference type="InterPro" id="IPR050955">
    <property type="entry name" value="Plant_Biomass_Hydrol_Est"/>
</dbReference>
<feature type="compositionally biased region" description="Basic residues" evidence="2">
    <location>
        <begin position="339"/>
        <end position="348"/>
    </location>
</feature>
<evidence type="ECO:0000313" key="4">
    <source>
        <dbReference type="EMBL" id="KAK3238523.1"/>
    </source>
</evidence>
<evidence type="ECO:0000256" key="2">
    <source>
        <dbReference type="SAM" id="MobiDB-lite"/>
    </source>
</evidence>
<dbReference type="SUPFAM" id="SSF53474">
    <property type="entry name" value="alpha/beta-Hydrolases"/>
    <property type="match status" value="1"/>
</dbReference>
<evidence type="ECO:0000256" key="1">
    <source>
        <dbReference type="ARBA" id="ARBA00022729"/>
    </source>
</evidence>
<feature type="chain" id="PRO_5042083546" description="Phospholipase/carboxylesterase/thioesterase domain-containing protein" evidence="3">
    <location>
        <begin position="18"/>
        <end position="376"/>
    </location>
</feature>
<gene>
    <name evidence="4" type="ORF">CYMTET_51464</name>
</gene>
<evidence type="ECO:0000313" key="5">
    <source>
        <dbReference type="Proteomes" id="UP001190700"/>
    </source>
</evidence>
<dbReference type="InterPro" id="IPR000801">
    <property type="entry name" value="Esterase-like"/>
</dbReference>
<dbReference type="Proteomes" id="UP001190700">
    <property type="component" value="Unassembled WGS sequence"/>
</dbReference>
<evidence type="ECO:0008006" key="6">
    <source>
        <dbReference type="Google" id="ProtNLM"/>
    </source>
</evidence>
<dbReference type="Gene3D" id="3.40.50.1820">
    <property type="entry name" value="alpha/beta hydrolase"/>
    <property type="match status" value="1"/>
</dbReference>
<accession>A0AAE0ERS6</accession>
<organism evidence="4 5">
    <name type="scientific">Cymbomonas tetramitiformis</name>
    <dbReference type="NCBI Taxonomy" id="36881"/>
    <lineage>
        <taxon>Eukaryota</taxon>
        <taxon>Viridiplantae</taxon>
        <taxon>Chlorophyta</taxon>
        <taxon>Pyramimonadophyceae</taxon>
        <taxon>Pyramimonadales</taxon>
        <taxon>Pyramimonadaceae</taxon>
        <taxon>Cymbomonas</taxon>
    </lineage>
</organism>
<dbReference type="AlphaFoldDB" id="A0AAE0ERS6"/>
<name>A0AAE0ERS6_9CHLO</name>
<protein>
    <recommendedName>
        <fullName evidence="6">Phospholipase/carboxylesterase/thioesterase domain-containing protein</fullName>
    </recommendedName>
</protein>
<keyword evidence="1 3" id="KW-0732">Signal</keyword>
<dbReference type="PANTHER" id="PTHR43037:SF1">
    <property type="entry name" value="BLL1128 PROTEIN"/>
    <property type="match status" value="1"/>
</dbReference>
<dbReference type="EMBL" id="LGRX02034184">
    <property type="protein sequence ID" value="KAK3238523.1"/>
    <property type="molecule type" value="Genomic_DNA"/>
</dbReference>
<feature type="region of interest" description="Disordered" evidence="2">
    <location>
        <begin position="322"/>
        <end position="376"/>
    </location>
</feature>
<dbReference type="PANTHER" id="PTHR43037">
    <property type="entry name" value="UNNAMED PRODUCT-RELATED"/>
    <property type="match status" value="1"/>
</dbReference>
<dbReference type="Pfam" id="PF00756">
    <property type="entry name" value="Esterase"/>
    <property type="match status" value="1"/>
</dbReference>
<proteinExistence type="predicted"/>
<sequence>MLSQVAWTCLLILSVSTEEDYGGGPAVDEKTQKIDSAIKKVIQAKLPAVTEDTHKHLFTAEAASYSHEDEKLARLKYALFTPKSSHRDANGLLPILVFLHGAGESGNFDVMESQSLPKLLKSNATFAADFPFLTFMPQCPMECMFTQWSEENFKTVDRGLFYIMRRYGGDPKRVHLTGQSMGGWGAWAYAGSRPKVFASVVPICSYVNTDAQLIATELCCAEGPKGGCCPAVWMFHAANDVVVPVEQSEEMNSTLFELNRAKGQVVKFTRYESGPAPPGQEFAAMYGHGSYELAFREPSLYSWMLEQQCEKCAPPTFELAHLAPSPPSPPPKTFMNLRGRSRGTRNHLPRREVADDMNDVPRQTNLDASERPLEDF</sequence>